<feature type="transmembrane region" description="Helical" evidence="2">
    <location>
        <begin position="98"/>
        <end position="123"/>
    </location>
</feature>
<sequence length="126" mass="14378">MTQVVPVEDERPPSYNAVAGRSSTPNNTTHTTGIGEVWFTPRTLNPPPYTDTLPGYNDRFISPRDLHKYYRCHDLARQRIRRHRDVTSVRPRTANSKIIIIVFCILTISLLIGLIIGLSFMLAERT</sequence>
<gene>
    <name evidence="4" type="primary">LOC111137143</name>
</gene>
<keyword evidence="2" id="KW-1133">Transmembrane helix</keyword>
<dbReference type="KEGG" id="cvn:111137143"/>
<reference evidence="3" key="1">
    <citation type="submission" date="2024-06" db="UniProtKB">
        <authorList>
            <consortium name="RefSeq"/>
        </authorList>
    </citation>
    <scope>NUCLEOTIDE SEQUENCE [LARGE SCALE GENOMIC DNA]</scope>
</reference>
<dbReference type="RefSeq" id="XP_022344167.1">
    <property type="nucleotide sequence ID" value="XM_022488459.1"/>
</dbReference>
<accession>A0A8B8EW63</accession>
<reference evidence="4" key="2">
    <citation type="submission" date="2025-08" db="UniProtKB">
        <authorList>
            <consortium name="RefSeq"/>
        </authorList>
    </citation>
    <scope>IDENTIFICATION</scope>
    <source>
        <tissue evidence="4">Whole sample</tissue>
    </source>
</reference>
<keyword evidence="3" id="KW-1185">Reference proteome</keyword>
<dbReference type="OrthoDB" id="6133289at2759"/>
<dbReference type="Proteomes" id="UP000694844">
    <property type="component" value="Chromosome 1"/>
</dbReference>
<proteinExistence type="predicted"/>
<dbReference type="AlphaFoldDB" id="A0A8B8EW63"/>
<protein>
    <submittedName>
        <fullName evidence="4">Uncharacterized protein LOC111137143</fullName>
    </submittedName>
</protein>
<keyword evidence="2" id="KW-0472">Membrane</keyword>
<keyword evidence="2" id="KW-0812">Transmembrane</keyword>
<evidence type="ECO:0000313" key="3">
    <source>
        <dbReference type="Proteomes" id="UP000694844"/>
    </source>
</evidence>
<feature type="region of interest" description="Disordered" evidence="1">
    <location>
        <begin position="1"/>
        <end position="33"/>
    </location>
</feature>
<evidence type="ECO:0000256" key="2">
    <source>
        <dbReference type="SAM" id="Phobius"/>
    </source>
</evidence>
<name>A0A8B8EW63_CRAVI</name>
<feature type="compositionally biased region" description="Polar residues" evidence="1">
    <location>
        <begin position="21"/>
        <end position="32"/>
    </location>
</feature>
<dbReference type="GeneID" id="111137143"/>
<organism evidence="3 4">
    <name type="scientific">Crassostrea virginica</name>
    <name type="common">Eastern oyster</name>
    <dbReference type="NCBI Taxonomy" id="6565"/>
    <lineage>
        <taxon>Eukaryota</taxon>
        <taxon>Metazoa</taxon>
        <taxon>Spiralia</taxon>
        <taxon>Lophotrochozoa</taxon>
        <taxon>Mollusca</taxon>
        <taxon>Bivalvia</taxon>
        <taxon>Autobranchia</taxon>
        <taxon>Pteriomorphia</taxon>
        <taxon>Ostreida</taxon>
        <taxon>Ostreoidea</taxon>
        <taxon>Ostreidae</taxon>
        <taxon>Crassostrea</taxon>
    </lineage>
</organism>
<evidence type="ECO:0000313" key="4">
    <source>
        <dbReference type="RefSeq" id="XP_022344167.1"/>
    </source>
</evidence>
<evidence type="ECO:0000256" key="1">
    <source>
        <dbReference type="SAM" id="MobiDB-lite"/>
    </source>
</evidence>